<sequence length="298" mass="32887">MATHQTAKTLNVSSDTITFAYRRFGTPDGVPLLFLIHFRGTMDKWDPLLVNSIAKTRPVILVDYAGIGQSTGRVAASFRESAGDIACFLSLIGVNEVDILGFSIGAFVAQLIALNTKREVLKVRNLIICGSSASVGPEMPETYNDYTTAATAKDLTVDEFKALFFPRNEVGEEACEKWWSRLKERNEETSGEAPTNWASQGFEDGGIAMQAQGTAYAAFQDPEKSRGLDGSYDRLRELHVPVLVAQGSDDYMFPTINSFHFQQKVPNGQLIIYPNSGHGFLYQYAQKFADHVNSFLST</sequence>
<reference evidence="1" key="1">
    <citation type="submission" date="2022-10" db="EMBL/GenBank/DDBJ databases">
        <title>Culturing micro-colonial fungi from biological soil crusts in the Mojave desert and describing Neophaeococcomyces mojavensis, and introducing the new genera and species Taxawa tesnikishii.</title>
        <authorList>
            <person name="Kurbessoian T."/>
            <person name="Stajich J.E."/>
        </authorList>
    </citation>
    <scope>NUCLEOTIDE SEQUENCE</scope>
    <source>
        <strain evidence="1">JES_112</strain>
    </source>
</reference>
<dbReference type="EMBL" id="JAPDRQ010000129">
    <property type="protein sequence ID" value="KAJ9654186.1"/>
    <property type="molecule type" value="Genomic_DNA"/>
</dbReference>
<protein>
    <submittedName>
        <fullName evidence="1">Uncharacterized protein</fullName>
    </submittedName>
</protein>
<gene>
    <name evidence="1" type="ORF">H2198_006750</name>
</gene>
<proteinExistence type="predicted"/>
<accession>A0ACC3A2H1</accession>
<evidence type="ECO:0000313" key="2">
    <source>
        <dbReference type="Proteomes" id="UP001172386"/>
    </source>
</evidence>
<name>A0ACC3A2H1_9EURO</name>
<keyword evidence="2" id="KW-1185">Reference proteome</keyword>
<organism evidence="1 2">
    <name type="scientific">Neophaeococcomyces mojaviensis</name>
    <dbReference type="NCBI Taxonomy" id="3383035"/>
    <lineage>
        <taxon>Eukaryota</taxon>
        <taxon>Fungi</taxon>
        <taxon>Dikarya</taxon>
        <taxon>Ascomycota</taxon>
        <taxon>Pezizomycotina</taxon>
        <taxon>Eurotiomycetes</taxon>
        <taxon>Chaetothyriomycetidae</taxon>
        <taxon>Chaetothyriales</taxon>
        <taxon>Chaetothyriales incertae sedis</taxon>
        <taxon>Neophaeococcomyces</taxon>
    </lineage>
</organism>
<evidence type="ECO:0000313" key="1">
    <source>
        <dbReference type="EMBL" id="KAJ9654186.1"/>
    </source>
</evidence>
<comment type="caution">
    <text evidence="1">The sequence shown here is derived from an EMBL/GenBank/DDBJ whole genome shotgun (WGS) entry which is preliminary data.</text>
</comment>
<dbReference type="Proteomes" id="UP001172386">
    <property type="component" value="Unassembled WGS sequence"/>
</dbReference>